<dbReference type="SMART" id="SM00338">
    <property type="entry name" value="BRLZ"/>
    <property type="match status" value="1"/>
</dbReference>
<dbReference type="OrthoDB" id="296767at2759"/>
<name>A0A0B7N0M5_9FUNG</name>
<evidence type="ECO:0000313" key="4">
    <source>
        <dbReference type="EMBL" id="CEP11861.1"/>
    </source>
</evidence>
<dbReference type="InterPro" id="IPR046347">
    <property type="entry name" value="bZIP_sf"/>
</dbReference>
<feature type="region of interest" description="Disordered" evidence="2">
    <location>
        <begin position="122"/>
        <end position="188"/>
    </location>
</feature>
<evidence type="ECO:0000313" key="5">
    <source>
        <dbReference type="Proteomes" id="UP000054107"/>
    </source>
</evidence>
<gene>
    <name evidence="4" type="primary">PARPA_05753.1 scaffold 19604</name>
</gene>
<dbReference type="PANTHER" id="PTHR37988">
    <property type="entry name" value="UPF0592 MEMBRANE PROTEIN C7D4.03C"/>
    <property type="match status" value="1"/>
</dbReference>
<feature type="compositionally biased region" description="Low complexity" evidence="2">
    <location>
        <begin position="147"/>
        <end position="158"/>
    </location>
</feature>
<dbReference type="PANTHER" id="PTHR37988:SF1">
    <property type="entry name" value="UPF0592 MEMBRANE PROTEIN C7D4.03C"/>
    <property type="match status" value="1"/>
</dbReference>
<feature type="domain" description="BZIP" evidence="3">
    <location>
        <begin position="177"/>
        <end position="225"/>
    </location>
</feature>
<accession>A0A0B7N0M5</accession>
<dbReference type="AlphaFoldDB" id="A0A0B7N0M5"/>
<dbReference type="InterPro" id="IPR004827">
    <property type="entry name" value="bZIP"/>
</dbReference>
<dbReference type="EMBL" id="LN726998">
    <property type="protein sequence ID" value="CEP11861.1"/>
    <property type="molecule type" value="Genomic_DNA"/>
</dbReference>
<proteinExistence type="predicted"/>
<dbReference type="CDD" id="cd12193">
    <property type="entry name" value="bZIP_GCN4"/>
    <property type="match status" value="1"/>
</dbReference>
<organism evidence="4 5">
    <name type="scientific">Parasitella parasitica</name>
    <dbReference type="NCBI Taxonomy" id="35722"/>
    <lineage>
        <taxon>Eukaryota</taxon>
        <taxon>Fungi</taxon>
        <taxon>Fungi incertae sedis</taxon>
        <taxon>Mucoromycota</taxon>
        <taxon>Mucoromycotina</taxon>
        <taxon>Mucoromycetes</taxon>
        <taxon>Mucorales</taxon>
        <taxon>Mucorineae</taxon>
        <taxon>Mucoraceae</taxon>
        <taxon>Parasitella</taxon>
    </lineage>
</organism>
<evidence type="ECO:0000256" key="1">
    <source>
        <dbReference type="SAM" id="Coils"/>
    </source>
</evidence>
<keyword evidence="1" id="KW-0175">Coiled coil</keyword>
<feature type="region of interest" description="Disordered" evidence="2">
    <location>
        <begin position="253"/>
        <end position="272"/>
    </location>
</feature>
<dbReference type="SUPFAM" id="SSF57959">
    <property type="entry name" value="Leucine zipper domain"/>
    <property type="match status" value="1"/>
</dbReference>
<dbReference type="PROSITE" id="PS00036">
    <property type="entry name" value="BZIP_BASIC"/>
    <property type="match status" value="1"/>
</dbReference>
<evidence type="ECO:0000256" key="2">
    <source>
        <dbReference type="SAM" id="MobiDB-lite"/>
    </source>
</evidence>
<dbReference type="Proteomes" id="UP000054107">
    <property type="component" value="Unassembled WGS sequence"/>
</dbReference>
<feature type="compositionally biased region" description="Basic and acidic residues" evidence="2">
    <location>
        <begin position="126"/>
        <end position="136"/>
    </location>
</feature>
<protein>
    <recommendedName>
        <fullName evidence="3">BZIP domain-containing protein</fullName>
    </recommendedName>
</protein>
<feature type="region of interest" description="Disordered" evidence="2">
    <location>
        <begin position="48"/>
        <end position="70"/>
    </location>
</feature>
<dbReference type="Pfam" id="PF07716">
    <property type="entry name" value="bZIP_2"/>
    <property type="match status" value="1"/>
</dbReference>
<dbReference type="Gene3D" id="3.30.160.60">
    <property type="entry name" value="Classic Zinc Finger"/>
    <property type="match status" value="1"/>
</dbReference>
<feature type="compositionally biased region" description="Low complexity" evidence="2">
    <location>
        <begin position="262"/>
        <end position="272"/>
    </location>
</feature>
<dbReference type="STRING" id="35722.A0A0B7N0M5"/>
<dbReference type="InterPro" id="IPR013887">
    <property type="entry name" value="UPF0592"/>
</dbReference>
<sequence length="1118" mass="128413">MSVCDYKETLPCSVETKISTSWGLDNNTLDDWLENDLKQSNLFQCRKSTAASTTRQHTTSSNNHDTHIKSNANKCSLQNLLAHDPKAKQQKEEQQECNVDQSLPSHLIPIIKVYSLLNSIRQNEQSAREKQHDKKQLYATPPPPSPVSSTFSDSDISSNIPKKRRGNNRPAVDAIVKRQRNTDAARRSRLRKVVKMETLENRVNLLKADNERLRVKVAVLEIEVNHATEKDERNRQRVVELEAQLAVAHKQLVGENEKGHDNNTSVSSSSDTITSISSSSTVCNNNSSCLTSNKPVIRAKEPVAIPEYSTLRKLFSKNSNKIYFEESQDATKESAYSFWGLKDASKENKRLDAGRSILLKWWRLLLSSTAKITQDEKSLYFEFILEIMARNEFLEFDFVGPFHYAEWFQFQEQPMIKEYRRLLVESLKVAIDKLNQKSIYSNFVSFSAKVLAICYFKVPGVSVSLLQPLGVALNGMKSLQKEMMNAASQDSQQQQQQQHLRSEIQYIFPSFLHRMMASDRKSYQDCLVHDADFSELPLSKAGNWKRRWESDDSELFFSFYRHYHAILGTFMKARYSDMSQFRLHRRNLILTVCPGYMCMASYFASKLHLLTQREICSVTNGGVGTNTSNISNTAFMPSTLSPMDNVQLINEPTTSDSKSEFNSVVGKPRPLVMATKRYAECMAWNTIVADPDGLYNDMVNVWLRAVIKRTVLTSAEQVFCLIDLLEQTLLELQKFPVELSYFPVDRPFILYTLNVVLSQCDHTIALLRALSFIYAHFQFLTAEASLLDMLCNRILMNTFILERLLLHWGKNVRVFFLRCLVWRVGRVWSTEDILWSTDMSSMVRENGSSRSRNHNVCNGNQCWLRWSSNNPKFENTQVDTQYELEIHIKLETLMASFYKHFFGIQDRQESQPPNPTVLEEPIMHFTSNLILLPPCHASNVAKTQSKKSNTECSIHQKSANFKFLALKKKNLSIRFDRKEFSKLFNNTNAGMAQQLEAENLVFSEDGDTDEALCNTIYKQETFISREIYATTNESSASSIQQEKSDQDTSQSAFLSSIINSWRYDHTKQVYAKMAIVELRKVVEEYYIWLENTRGTSAELASITPKLFLGWPKNWSFSI</sequence>
<dbReference type="Pfam" id="PF08578">
    <property type="entry name" value="DUF1765"/>
    <property type="match status" value="1"/>
</dbReference>
<evidence type="ECO:0000259" key="3">
    <source>
        <dbReference type="PROSITE" id="PS50217"/>
    </source>
</evidence>
<reference evidence="4 5" key="1">
    <citation type="submission" date="2014-09" db="EMBL/GenBank/DDBJ databases">
        <authorList>
            <person name="Ellenberger Sabrina"/>
        </authorList>
    </citation>
    <scope>NUCLEOTIDE SEQUENCE [LARGE SCALE GENOMIC DNA]</scope>
    <source>
        <strain evidence="4 5">CBS 412.66</strain>
    </source>
</reference>
<dbReference type="GO" id="GO:0003700">
    <property type="term" value="F:DNA-binding transcription factor activity"/>
    <property type="evidence" value="ECO:0007669"/>
    <property type="project" value="InterPro"/>
</dbReference>
<keyword evidence="5" id="KW-1185">Reference proteome</keyword>
<feature type="coiled-coil region" evidence="1">
    <location>
        <begin position="196"/>
        <end position="230"/>
    </location>
</feature>
<dbReference type="PROSITE" id="PS50217">
    <property type="entry name" value="BZIP"/>
    <property type="match status" value="1"/>
</dbReference>